<dbReference type="AlphaFoldDB" id="A0A9E7KTA7"/>
<dbReference type="Proteomes" id="UP001055439">
    <property type="component" value="Chromosome 8"/>
</dbReference>
<feature type="compositionally biased region" description="Polar residues" evidence="1">
    <location>
        <begin position="81"/>
        <end position="95"/>
    </location>
</feature>
<accession>A0A9E7KTA7</accession>
<dbReference type="OrthoDB" id="10616693at2759"/>
<protein>
    <submittedName>
        <fullName evidence="2">Uncharacterized protein</fullName>
    </submittedName>
</protein>
<keyword evidence="3" id="KW-1185">Reference proteome</keyword>
<evidence type="ECO:0000256" key="1">
    <source>
        <dbReference type="SAM" id="MobiDB-lite"/>
    </source>
</evidence>
<reference evidence="2" key="1">
    <citation type="submission" date="2022-05" db="EMBL/GenBank/DDBJ databases">
        <title>The Musa troglodytarum L. genome provides insights into the mechanism of non-climacteric behaviour and enrichment of carotenoids.</title>
        <authorList>
            <person name="Wang J."/>
        </authorList>
    </citation>
    <scope>NUCLEOTIDE SEQUENCE</scope>
    <source>
        <tissue evidence="2">Leaf</tissue>
    </source>
</reference>
<proteinExistence type="predicted"/>
<evidence type="ECO:0000313" key="3">
    <source>
        <dbReference type="Proteomes" id="UP001055439"/>
    </source>
</evidence>
<evidence type="ECO:0000313" key="2">
    <source>
        <dbReference type="EMBL" id="URE31162.1"/>
    </source>
</evidence>
<sequence length="193" mass="20857">MMASVDTKQRPASLPGVERGLFVATLIRREESVSERSEDEHLPCHPCVQVMRNSNAQGLRRYDSNTMEDMVLTGGGRRGGCQSQSAPALRSSGTSLPPRWSAMTSSVGPTRLPPMKTAGTGGLRPSILASARSMSFPLGSSSSSWTAGFTPSSQKSRLTVWHMQQELRLKTTTALCEANLLTLSIPATGSWYR</sequence>
<name>A0A9E7KTA7_9LILI</name>
<feature type="region of interest" description="Disordered" evidence="1">
    <location>
        <begin position="76"/>
        <end position="120"/>
    </location>
</feature>
<gene>
    <name evidence="2" type="ORF">MUK42_18111</name>
</gene>
<dbReference type="EMBL" id="CP097510">
    <property type="protein sequence ID" value="URE31162.1"/>
    <property type="molecule type" value="Genomic_DNA"/>
</dbReference>
<organism evidence="2 3">
    <name type="scientific">Musa troglodytarum</name>
    <name type="common">fe'i banana</name>
    <dbReference type="NCBI Taxonomy" id="320322"/>
    <lineage>
        <taxon>Eukaryota</taxon>
        <taxon>Viridiplantae</taxon>
        <taxon>Streptophyta</taxon>
        <taxon>Embryophyta</taxon>
        <taxon>Tracheophyta</taxon>
        <taxon>Spermatophyta</taxon>
        <taxon>Magnoliopsida</taxon>
        <taxon>Liliopsida</taxon>
        <taxon>Zingiberales</taxon>
        <taxon>Musaceae</taxon>
        <taxon>Musa</taxon>
    </lineage>
</organism>